<dbReference type="GO" id="GO:0035861">
    <property type="term" value="C:site of double-strand break"/>
    <property type="evidence" value="ECO:0007669"/>
    <property type="project" value="TreeGrafter"/>
</dbReference>
<proteinExistence type="evidence at transcript level"/>
<dbReference type="Gene3D" id="3.70.10.10">
    <property type="match status" value="1"/>
</dbReference>
<dbReference type="GO" id="GO:0000724">
    <property type="term" value="P:double-strand break repair via homologous recombination"/>
    <property type="evidence" value="ECO:0007669"/>
    <property type="project" value="TreeGrafter"/>
</dbReference>
<dbReference type="GO" id="GO:0006289">
    <property type="term" value="P:nucleotide-excision repair"/>
    <property type="evidence" value="ECO:0007669"/>
    <property type="project" value="TreeGrafter"/>
</dbReference>
<keyword evidence="2" id="KW-0539">Nucleus</keyword>
<dbReference type="PANTHER" id="PTHR12900:SF0">
    <property type="entry name" value="CHECKPOINT PROTEIN"/>
    <property type="match status" value="1"/>
</dbReference>
<evidence type="ECO:0000256" key="1">
    <source>
        <dbReference type="ARBA" id="ARBA00004123"/>
    </source>
</evidence>
<dbReference type="GO" id="GO:0000723">
    <property type="term" value="P:telomere maintenance"/>
    <property type="evidence" value="ECO:0007669"/>
    <property type="project" value="TreeGrafter"/>
</dbReference>
<evidence type="ECO:0000256" key="2">
    <source>
        <dbReference type="ARBA" id="ARBA00023242"/>
    </source>
</evidence>
<dbReference type="EMBL" id="MN126063">
    <property type="protein sequence ID" value="QDO16530.1"/>
    <property type="molecule type" value="mRNA"/>
</dbReference>
<dbReference type="GO" id="GO:0033314">
    <property type="term" value="P:mitotic DNA replication checkpoint signaling"/>
    <property type="evidence" value="ECO:0007669"/>
    <property type="project" value="TreeGrafter"/>
</dbReference>
<dbReference type="GO" id="GO:0044778">
    <property type="term" value="P:meiotic DNA integrity checkpoint signaling"/>
    <property type="evidence" value="ECO:0007669"/>
    <property type="project" value="TreeGrafter"/>
</dbReference>
<comment type="subcellular location">
    <subcellularLocation>
        <location evidence="1">Nucleus</location>
    </subcellularLocation>
</comment>
<dbReference type="GO" id="GO:0030896">
    <property type="term" value="C:checkpoint clamp complex"/>
    <property type="evidence" value="ECO:0007669"/>
    <property type="project" value="InterPro"/>
</dbReference>
<evidence type="ECO:0000313" key="3">
    <source>
        <dbReference type="EMBL" id="QDO16530.1"/>
    </source>
</evidence>
<accession>A0A516AGT6</accession>
<reference evidence="3" key="1">
    <citation type="journal article" date="2019" name="Microorganisms">
        <title>DNA Damage Response Pathways in Dinoflagellates.</title>
        <authorList>
            <person name="Li C."/>
            <person name="Wong J."/>
        </authorList>
    </citation>
    <scope>NUCLEOTIDE SEQUENCE</scope>
</reference>
<protein>
    <submittedName>
        <fullName evidence="3">Checkpoint protein HUS1</fullName>
    </submittedName>
</protein>
<name>A0A516AGT6_CRYCO</name>
<sequence length="400" mass="44097">MGQCQCRRGCGWSSHAHLHEPLLRHCHHHHRHRQIGVSYTVSRSSLFLHPHRSYFQVPDALTERAMRFKGTFKPPDDTTSQFDASGAMFAGLGTQAAFLQALQAMQRLGRASERKPPAKGGTPPTIVLKLTPTRLALGDLGGSDTGAQTWTHFDVKDLFLEDYKIESKRGNEIDLEVPIPNLMDTLRSCSESARTAMKLANGSDGRPVIRFEFFLRNKRMMDVCASATQDVCVRVIPEDDARNMKEPELPEPQYQIDLSSSFLKIKNVTDKMRAVGAHYLVIEAGKEKAGQGLNPTTSTTSTAPTEKVWVRLVSEADYVTIASTFPSLPLIMVGKETPSPDGPIRMTLTTKRFGEVLTAVQLLGFSSPVACLVEGRVLVIYAKLAGDLGAMISFMPEVIT</sequence>
<dbReference type="InterPro" id="IPR007150">
    <property type="entry name" value="HUS1/Mec3"/>
</dbReference>
<organism evidence="3">
    <name type="scientific">Crypthecodinium cohnii</name>
    <name type="common">Dinoflagellate</name>
    <name type="synonym">Glenodinium cohnii</name>
    <dbReference type="NCBI Taxonomy" id="2866"/>
    <lineage>
        <taxon>Eukaryota</taxon>
        <taxon>Sar</taxon>
        <taxon>Alveolata</taxon>
        <taxon>Dinophyceae</taxon>
        <taxon>Gonyaulacales</taxon>
        <taxon>Crypthecodiniaceae</taxon>
        <taxon>Crypthecodinium</taxon>
    </lineage>
</organism>
<dbReference type="PANTHER" id="PTHR12900">
    <property type="entry name" value="MITOTIC AND DNA DAMAGE CHECKPOINT PROTEIN HUS1"/>
    <property type="match status" value="1"/>
</dbReference>
<dbReference type="AlphaFoldDB" id="A0A516AGT6"/>
<dbReference type="Pfam" id="PF04005">
    <property type="entry name" value="Hus1"/>
    <property type="match status" value="1"/>
</dbReference>
<dbReference type="GO" id="GO:0031573">
    <property type="term" value="P:mitotic intra-S DNA damage checkpoint signaling"/>
    <property type="evidence" value="ECO:0007669"/>
    <property type="project" value="TreeGrafter"/>
</dbReference>